<reference evidence="8" key="2">
    <citation type="submission" date="2014-02" db="EMBL/GenBank/DDBJ databases">
        <title>Complete DNA sequence of /Kuraishia capsulata/ illustrates novel genomic features among budding yeasts (/Saccharomycotina/).</title>
        <authorList>
            <person name="Morales L."/>
            <person name="Noel B."/>
            <person name="Porcel B."/>
            <person name="Marcet-Houben M."/>
            <person name="Hullo M-F."/>
            <person name="Sacerdot C."/>
            <person name="Tekaia F."/>
            <person name="Leh-Louis V."/>
            <person name="Despons L."/>
            <person name="Khanna V."/>
            <person name="Aury J-M."/>
            <person name="Barbe V."/>
            <person name="Couloux A."/>
            <person name="Labadie K."/>
            <person name="Pelletier E."/>
            <person name="Souciet J-L."/>
            <person name="Boekhout T."/>
            <person name="Gabaldon T."/>
            <person name="Wincker P."/>
            <person name="Dujon B."/>
        </authorList>
    </citation>
    <scope>NUCLEOTIDE SEQUENCE</scope>
    <source>
        <strain evidence="8">CBS 1993</strain>
    </source>
</reference>
<dbReference type="InterPro" id="IPR015943">
    <property type="entry name" value="WD40/YVTN_repeat-like_dom_sf"/>
</dbReference>
<dbReference type="AlphaFoldDB" id="W6MFX1"/>
<organism evidence="8 9">
    <name type="scientific">Kuraishia capsulata CBS 1993</name>
    <dbReference type="NCBI Taxonomy" id="1382522"/>
    <lineage>
        <taxon>Eukaryota</taxon>
        <taxon>Fungi</taxon>
        <taxon>Dikarya</taxon>
        <taxon>Ascomycota</taxon>
        <taxon>Saccharomycotina</taxon>
        <taxon>Pichiomycetes</taxon>
        <taxon>Pichiales</taxon>
        <taxon>Pichiaceae</taxon>
        <taxon>Kuraishia</taxon>
    </lineage>
</organism>
<dbReference type="GO" id="GO:0061685">
    <property type="term" value="F:diphthine methylesterase activity"/>
    <property type="evidence" value="ECO:0007669"/>
    <property type="project" value="UniProtKB-EC"/>
</dbReference>
<reference evidence="8" key="1">
    <citation type="submission" date="2013-12" db="EMBL/GenBank/DDBJ databases">
        <authorList>
            <person name="Genoscope - CEA"/>
        </authorList>
    </citation>
    <scope>NUCLEOTIDE SEQUENCE</scope>
    <source>
        <strain evidence="8">CBS 1993</strain>
    </source>
</reference>
<evidence type="ECO:0000256" key="5">
    <source>
        <dbReference type="ARBA" id="ARBA00038092"/>
    </source>
</evidence>
<evidence type="ECO:0000256" key="2">
    <source>
        <dbReference type="ARBA" id="ARBA00022574"/>
    </source>
</evidence>
<dbReference type="GO" id="GO:0005768">
    <property type="term" value="C:endosome"/>
    <property type="evidence" value="ECO:0007669"/>
    <property type="project" value="EnsemblFungi"/>
</dbReference>
<dbReference type="STRING" id="1382522.W6MFX1"/>
<dbReference type="InterPro" id="IPR001680">
    <property type="entry name" value="WD40_rpt"/>
</dbReference>
<dbReference type="Gene3D" id="2.130.10.10">
    <property type="entry name" value="YVTN repeat-like/Quinoprotein amine dehydrogenase"/>
    <property type="match status" value="1"/>
</dbReference>
<dbReference type="GeneID" id="34517718"/>
<comment type="catalytic activity">
    <reaction evidence="7">
        <text>diphthine methyl ester-[translation elongation factor 2] + H2O = diphthine-[translation elongation factor 2] + methanol + H(+)</text>
        <dbReference type="Rhea" id="RHEA:42656"/>
        <dbReference type="Rhea" id="RHEA-COMP:10172"/>
        <dbReference type="Rhea" id="RHEA-COMP:10173"/>
        <dbReference type="ChEBI" id="CHEBI:15377"/>
        <dbReference type="ChEBI" id="CHEBI:15378"/>
        <dbReference type="ChEBI" id="CHEBI:17790"/>
        <dbReference type="ChEBI" id="CHEBI:79005"/>
        <dbReference type="ChEBI" id="CHEBI:82696"/>
        <dbReference type="EC" id="3.1.1.97"/>
    </reaction>
</comment>
<evidence type="ECO:0000256" key="3">
    <source>
        <dbReference type="ARBA" id="ARBA00022737"/>
    </source>
</evidence>
<evidence type="ECO:0000313" key="8">
    <source>
        <dbReference type="EMBL" id="CDK24313.1"/>
    </source>
</evidence>
<name>W6MFX1_9ASCO</name>
<accession>W6MFX1</accession>
<dbReference type="RefSeq" id="XP_022456330.1">
    <property type="nucleotide sequence ID" value="XM_022604799.1"/>
</dbReference>
<gene>
    <name evidence="8" type="ORF">KUCA_T00000273001</name>
</gene>
<sequence length="294" mass="32574">MDQDPKSTKISLGPPCCLQFSPTDGSVLLAGTYTLHKENGTRTGSIERYELQTGELILTEEVKVESAILDLKFIDPTRFITAQSTGNIMLWNLGKNIELLRNVQIFEEDVLVTSITIGDDQLGITSTTGSVATVSRETLQVTQIYESIHSLECWCLNFNEGVIYSGGDDAKLNLIDPRIGMVTRSLRHDAGVTSILPWKGSLLSGSYDDNIRRIDISSFREVEKHNLGGGVWRLTPQGDELLVNCMYDGAKILNSDLEVTKILSKNHTSICYGGAWKDDSLATCSFYDKVIQLW</sequence>
<dbReference type="EC" id="3.1.1.97" evidence="6"/>
<keyword evidence="4" id="KW-0378">Hydrolase</keyword>
<evidence type="ECO:0000256" key="7">
    <source>
        <dbReference type="ARBA" id="ARBA00047551"/>
    </source>
</evidence>
<dbReference type="InterPro" id="IPR036322">
    <property type="entry name" value="WD40_repeat_dom_sf"/>
</dbReference>
<dbReference type="SUPFAM" id="SSF50978">
    <property type="entry name" value="WD40 repeat-like"/>
    <property type="match status" value="1"/>
</dbReference>
<dbReference type="HOGENOM" id="CLU_036100_0_0_1"/>
<dbReference type="PANTHER" id="PTHR46042:SF1">
    <property type="entry name" value="DIPHTHINE METHYLTRANSFERASE"/>
    <property type="match status" value="1"/>
</dbReference>
<evidence type="ECO:0000256" key="4">
    <source>
        <dbReference type="ARBA" id="ARBA00022801"/>
    </source>
</evidence>
<dbReference type="OrthoDB" id="1930760at2759"/>
<dbReference type="Proteomes" id="UP000019384">
    <property type="component" value="Unassembled WGS sequence"/>
</dbReference>
<keyword evidence="2" id="KW-0853">WD repeat</keyword>
<evidence type="ECO:0000313" key="9">
    <source>
        <dbReference type="Proteomes" id="UP000019384"/>
    </source>
</evidence>
<comment type="pathway">
    <text evidence="1">Protein modification; peptidyl-diphthamide biosynthesis.</text>
</comment>
<evidence type="ECO:0000256" key="1">
    <source>
        <dbReference type="ARBA" id="ARBA00005156"/>
    </source>
</evidence>
<dbReference type="EMBL" id="HG793125">
    <property type="protein sequence ID" value="CDK24313.1"/>
    <property type="molecule type" value="Genomic_DNA"/>
</dbReference>
<keyword evidence="3" id="KW-0677">Repeat</keyword>
<dbReference type="InterPro" id="IPR052415">
    <property type="entry name" value="Diphthine_MTase"/>
</dbReference>
<keyword evidence="9" id="KW-1185">Reference proteome</keyword>
<dbReference type="GO" id="GO:0017183">
    <property type="term" value="P:protein histidyl modification to diphthamide"/>
    <property type="evidence" value="ECO:0007669"/>
    <property type="project" value="EnsemblFungi"/>
</dbReference>
<proteinExistence type="inferred from homology"/>
<dbReference type="GO" id="GO:0032456">
    <property type="term" value="P:endocytic recycling"/>
    <property type="evidence" value="ECO:0007669"/>
    <property type="project" value="EnsemblFungi"/>
</dbReference>
<dbReference type="SMART" id="SM00320">
    <property type="entry name" value="WD40"/>
    <property type="match status" value="3"/>
</dbReference>
<comment type="similarity">
    <text evidence="5">Belongs to the DPH7 family.</text>
</comment>
<evidence type="ECO:0000256" key="6">
    <source>
        <dbReference type="ARBA" id="ARBA00039131"/>
    </source>
</evidence>
<protein>
    <recommendedName>
        <fullName evidence="6">methylated diphthine methylhydrolase</fullName>
        <ecNumber evidence="6">3.1.1.97</ecNumber>
    </recommendedName>
</protein>
<dbReference type="PANTHER" id="PTHR46042">
    <property type="entry name" value="DIPHTHINE METHYLTRANSFERASE"/>
    <property type="match status" value="1"/>
</dbReference>